<feature type="signal peptide" evidence="1">
    <location>
        <begin position="1"/>
        <end position="16"/>
    </location>
</feature>
<protein>
    <submittedName>
        <fullName evidence="2">WAP four-disulfide core domain 9</fullName>
    </submittedName>
</protein>
<reference evidence="2" key="2">
    <citation type="submission" date="2025-09" db="UniProtKB">
        <authorList>
            <consortium name="Ensembl"/>
        </authorList>
    </citation>
    <scope>IDENTIFICATION</scope>
</reference>
<dbReference type="GeneTree" id="ENSGT00940000162961"/>
<evidence type="ECO:0000313" key="2">
    <source>
        <dbReference type="Ensembl" id="ENSMMMP00000005915.1"/>
    </source>
</evidence>
<dbReference type="Proteomes" id="UP000694407">
    <property type="component" value="Unplaced"/>
</dbReference>
<keyword evidence="1" id="KW-0732">Signal</keyword>
<dbReference type="AlphaFoldDB" id="A0A8C5YY62"/>
<feature type="chain" id="PRO_5034320721" evidence="1">
    <location>
        <begin position="17"/>
        <end position="91"/>
    </location>
</feature>
<organism evidence="2 3">
    <name type="scientific">Marmota marmota marmota</name>
    <name type="common">Alpine marmot</name>
    <dbReference type="NCBI Taxonomy" id="9994"/>
    <lineage>
        <taxon>Eukaryota</taxon>
        <taxon>Metazoa</taxon>
        <taxon>Chordata</taxon>
        <taxon>Craniata</taxon>
        <taxon>Vertebrata</taxon>
        <taxon>Euteleostomi</taxon>
        <taxon>Mammalia</taxon>
        <taxon>Eutheria</taxon>
        <taxon>Euarchontoglires</taxon>
        <taxon>Glires</taxon>
        <taxon>Rodentia</taxon>
        <taxon>Sciuromorpha</taxon>
        <taxon>Sciuridae</taxon>
        <taxon>Xerinae</taxon>
        <taxon>Marmotini</taxon>
        <taxon>Marmota</taxon>
    </lineage>
</organism>
<keyword evidence="3" id="KW-1185">Reference proteome</keyword>
<accession>A0A8C5YY62</accession>
<proteinExistence type="predicted"/>
<gene>
    <name evidence="2" type="primary">WFDC9</name>
</gene>
<evidence type="ECO:0000256" key="1">
    <source>
        <dbReference type="SAM" id="SignalP"/>
    </source>
</evidence>
<name>A0A8C5YY62_MARMA</name>
<reference evidence="2" key="1">
    <citation type="submission" date="2025-08" db="UniProtKB">
        <authorList>
            <consortium name="Ensembl"/>
        </authorList>
    </citation>
    <scope>IDENTIFICATION</scope>
</reference>
<sequence>MRLGILLLILFACGVAVLLPVLGSFRNKEGSGGGVGRGGGALCWVQPPSKYCEKRCTKSLSCLIPKHTCCWTYCGNICLDNEEPMKTMLNP</sequence>
<dbReference type="Ensembl" id="ENSMMMT00000006721.1">
    <property type="protein sequence ID" value="ENSMMMP00000005915.1"/>
    <property type="gene ID" value="ENSMMMG00000005318.1"/>
</dbReference>
<evidence type="ECO:0000313" key="3">
    <source>
        <dbReference type="Proteomes" id="UP000694407"/>
    </source>
</evidence>